<protein>
    <submittedName>
        <fullName evidence="1">Uncharacterized protein</fullName>
    </submittedName>
</protein>
<dbReference type="AlphaFoldDB" id="A0A0L0NYV9"/>
<gene>
    <name evidence="1" type="ORF">QG37_03899</name>
</gene>
<dbReference type="EMBL" id="LGST01000025">
    <property type="protein sequence ID" value="KND99352.1"/>
    <property type="molecule type" value="Genomic_DNA"/>
</dbReference>
<reference evidence="2" key="1">
    <citation type="journal article" date="2015" name="BMC Genomics">
        <title>Draft genome of a commonly misdiagnosed multidrug resistant pathogen Candida auris.</title>
        <authorList>
            <person name="Chatterjee S."/>
            <person name="Alampalli S.V."/>
            <person name="Nageshan R.K."/>
            <person name="Chettiar S.T."/>
            <person name="Joshi S."/>
            <person name="Tatu U.S."/>
        </authorList>
    </citation>
    <scope>NUCLEOTIDE SEQUENCE [LARGE SCALE GENOMIC DNA]</scope>
    <source>
        <strain evidence="2">6684</strain>
    </source>
</reference>
<proteinExistence type="predicted"/>
<name>A0A0L0NYV9_CANAR</name>
<dbReference type="Proteomes" id="UP000037122">
    <property type="component" value="Unassembled WGS sequence"/>
</dbReference>
<dbReference type="VEuPathDB" id="FungiDB:QG37_03899"/>
<evidence type="ECO:0000313" key="2">
    <source>
        <dbReference type="Proteomes" id="UP000037122"/>
    </source>
</evidence>
<evidence type="ECO:0000313" key="1">
    <source>
        <dbReference type="EMBL" id="KND99352.1"/>
    </source>
</evidence>
<organism evidence="1 2">
    <name type="scientific">Candidozyma auris</name>
    <name type="common">Yeast</name>
    <name type="synonym">Candida auris</name>
    <dbReference type="NCBI Taxonomy" id="498019"/>
    <lineage>
        <taxon>Eukaryota</taxon>
        <taxon>Fungi</taxon>
        <taxon>Dikarya</taxon>
        <taxon>Ascomycota</taxon>
        <taxon>Saccharomycotina</taxon>
        <taxon>Pichiomycetes</taxon>
        <taxon>Metschnikowiaceae</taxon>
        <taxon>Candidozyma</taxon>
    </lineage>
</organism>
<accession>A0A0L0NYV9</accession>
<comment type="caution">
    <text evidence="1">The sequence shown here is derived from an EMBL/GenBank/DDBJ whole genome shotgun (WGS) entry which is preliminary data.</text>
</comment>
<sequence>MCQGRSRKPRGSSPNRLVKSEGGVHFRKLAAFSGILFKIIKPATTTKIDDKETEWEIVVVKHAPSTLKFLFLEEHYIHHDV</sequence>